<comment type="caution">
    <text evidence="2">The sequence shown here is derived from an EMBL/GenBank/DDBJ whole genome shotgun (WGS) entry which is preliminary data.</text>
</comment>
<protein>
    <submittedName>
        <fullName evidence="2">Natural resistance-associated macrophage protein</fullName>
    </submittedName>
</protein>
<evidence type="ECO:0000313" key="2">
    <source>
        <dbReference type="EMBL" id="SAK91910.1"/>
    </source>
</evidence>
<sequence length="107" mass="11718">MVSSKKLNLFTGSVVWVLVMLSITLTASVMYRDTSGETIIEVLDGGTAFAIVGCVATVLLLHQLDSVRAPSADRSQRTWRMPPLDTLASQNMTLSERVWIGCCTVVW</sequence>
<proteinExistence type="predicted"/>
<reference evidence="2" key="1">
    <citation type="submission" date="2016-01" db="EMBL/GenBank/DDBJ databases">
        <authorList>
            <person name="Peeters C."/>
        </authorList>
    </citation>
    <scope>NUCLEOTIDE SEQUENCE [LARGE SCALE GENOMIC DNA]</scope>
    <source>
        <strain evidence="2">LMG 29318</strain>
    </source>
</reference>
<name>A0A158DBZ1_9BURK</name>
<keyword evidence="1" id="KW-0812">Transmembrane</keyword>
<dbReference type="AlphaFoldDB" id="A0A158DBZ1"/>
<evidence type="ECO:0000313" key="3">
    <source>
        <dbReference type="Proteomes" id="UP000054870"/>
    </source>
</evidence>
<dbReference type="EMBL" id="FCOF02000058">
    <property type="protein sequence ID" value="SAK91910.1"/>
    <property type="molecule type" value="Genomic_DNA"/>
</dbReference>
<feature type="transmembrane region" description="Helical" evidence="1">
    <location>
        <begin position="7"/>
        <end position="30"/>
    </location>
</feature>
<feature type="transmembrane region" description="Helical" evidence="1">
    <location>
        <begin position="42"/>
        <end position="61"/>
    </location>
</feature>
<keyword evidence="3" id="KW-1185">Reference proteome</keyword>
<gene>
    <name evidence="2" type="ORF">AWB75_06485</name>
</gene>
<accession>A0A158DBZ1</accession>
<keyword evidence="1" id="KW-1133">Transmembrane helix</keyword>
<evidence type="ECO:0000256" key="1">
    <source>
        <dbReference type="SAM" id="Phobius"/>
    </source>
</evidence>
<keyword evidence="1" id="KW-0472">Membrane</keyword>
<organism evidence="2 3">
    <name type="scientific">Caballeronia catudaia</name>
    <dbReference type="NCBI Taxonomy" id="1777136"/>
    <lineage>
        <taxon>Bacteria</taxon>
        <taxon>Pseudomonadati</taxon>
        <taxon>Pseudomonadota</taxon>
        <taxon>Betaproteobacteria</taxon>
        <taxon>Burkholderiales</taxon>
        <taxon>Burkholderiaceae</taxon>
        <taxon>Caballeronia</taxon>
    </lineage>
</organism>
<dbReference type="Proteomes" id="UP000054870">
    <property type="component" value="Unassembled WGS sequence"/>
</dbReference>